<reference evidence="2" key="1">
    <citation type="submission" date="2020-06" db="EMBL/GenBank/DDBJ databases">
        <title>Draft genome of Bugula neritina, a colonial animal packing powerful symbionts and potential medicines.</title>
        <authorList>
            <person name="Rayko M."/>
        </authorList>
    </citation>
    <scope>NUCLEOTIDE SEQUENCE [LARGE SCALE GENOMIC DNA]</scope>
    <source>
        <strain evidence="2">Kwan_BN1</strain>
    </source>
</reference>
<evidence type="ECO:0000313" key="2">
    <source>
        <dbReference type="EMBL" id="KAF6021728.1"/>
    </source>
</evidence>
<proteinExistence type="predicted"/>
<keyword evidence="3" id="KW-1185">Reference proteome</keyword>
<gene>
    <name evidence="2" type="ORF">EB796_019963</name>
</gene>
<comment type="caution">
    <text evidence="2">The sequence shown here is derived from an EMBL/GenBank/DDBJ whole genome shotgun (WGS) entry which is preliminary data.</text>
</comment>
<dbReference type="Proteomes" id="UP000593567">
    <property type="component" value="Unassembled WGS sequence"/>
</dbReference>
<evidence type="ECO:0000313" key="3">
    <source>
        <dbReference type="Proteomes" id="UP000593567"/>
    </source>
</evidence>
<protein>
    <submittedName>
        <fullName evidence="2">Uncharacterized protein</fullName>
    </submittedName>
</protein>
<feature type="compositionally biased region" description="Low complexity" evidence="1">
    <location>
        <begin position="60"/>
        <end position="82"/>
    </location>
</feature>
<organism evidence="2 3">
    <name type="scientific">Bugula neritina</name>
    <name type="common">Brown bryozoan</name>
    <name type="synonym">Sertularia neritina</name>
    <dbReference type="NCBI Taxonomy" id="10212"/>
    <lineage>
        <taxon>Eukaryota</taxon>
        <taxon>Metazoa</taxon>
        <taxon>Spiralia</taxon>
        <taxon>Lophotrochozoa</taxon>
        <taxon>Bryozoa</taxon>
        <taxon>Gymnolaemata</taxon>
        <taxon>Cheilostomatida</taxon>
        <taxon>Flustrina</taxon>
        <taxon>Buguloidea</taxon>
        <taxon>Bugulidae</taxon>
        <taxon>Bugula</taxon>
    </lineage>
</organism>
<evidence type="ECO:0000256" key="1">
    <source>
        <dbReference type="SAM" id="MobiDB-lite"/>
    </source>
</evidence>
<name>A0A7J7J8N9_BUGNE</name>
<dbReference type="EMBL" id="VXIV02002971">
    <property type="protein sequence ID" value="KAF6021728.1"/>
    <property type="molecule type" value="Genomic_DNA"/>
</dbReference>
<dbReference type="AlphaFoldDB" id="A0A7J7J8N9"/>
<accession>A0A7J7J8N9</accession>
<feature type="compositionally biased region" description="Low complexity" evidence="1">
    <location>
        <begin position="106"/>
        <end position="122"/>
    </location>
</feature>
<sequence length="122" mass="12766">MYMNHFIIAFTLVKMVHQKSVIVALVLVTIAIVSHATPIGGGWRARADKIQQDFRVWQRNETGSSNGNENEAGSNRGNINGNGNDGAGNGNLNGNRNTGSDIGTVNGNSNSGNDNGNANGNG</sequence>
<feature type="region of interest" description="Disordered" evidence="1">
    <location>
        <begin position="56"/>
        <end position="122"/>
    </location>
</feature>